<dbReference type="Pfam" id="PF01976">
    <property type="entry name" value="DUF116"/>
    <property type="match status" value="1"/>
</dbReference>
<sequence length="256" mass="29096">MWMNHDKQNHILLIVIIFVLMFLFAGTAVISFYLAYTSNLVLYKMVLNIILIAASFMSFYIFMNSIFIIKLLRGQTISVLGRKVVKSSLGFIYPKIVHLGAIFGLNKDKIQEIFSEINNRIILSQRLKVRPEEILVLLPHCLQRSACKHKITNDISNCKRCAACDIDDLIELKEKYDVKMFVATGGTVARKIIKEQTTRAIIAVACERDLISGILDVRGIPVIGIVNDRPEGPCMNTRVKARQIEEIIQHFIGEEE</sequence>
<evidence type="ECO:0000313" key="3">
    <source>
        <dbReference type="Proteomes" id="UP000070456"/>
    </source>
</evidence>
<dbReference type="AlphaFoldDB" id="A0A140L610"/>
<dbReference type="EMBL" id="LOEE01000030">
    <property type="protein sequence ID" value="KXG75985.1"/>
    <property type="molecule type" value="Genomic_DNA"/>
</dbReference>
<evidence type="ECO:0000313" key="2">
    <source>
        <dbReference type="EMBL" id="KXG75985.1"/>
    </source>
</evidence>
<evidence type="ECO:0000256" key="1">
    <source>
        <dbReference type="SAM" id="Phobius"/>
    </source>
</evidence>
<dbReference type="PANTHER" id="PTHR43801">
    <property type="entry name" value="NUCLEOTIDE-BINDING PROTEIN-RELATED"/>
    <property type="match status" value="1"/>
</dbReference>
<dbReference type="STRING" id="520762.AN619_14490"/>
<keyword evidence="3" id="KW-1185">Reference proteome</keyword>
<dbReference type="PANTHER" id="PTHR43801:SF1">
    <property type="entry name" value="POLYPRENYL SYNTHETASE"/>
    <property type="match status" value="1"/>
</dbReference>
<gene>
    <name evidence="2" type="ORF">AN619_14490</name>
</gene>
<dbReference type="RefSeq" id="WP_083525023.1">
    <property type="nucleotide sequence ID" value="NZ_LOEE01000030.1"/>
</dbReference>
<feature type="transmembrane region" description="Helical" evidence="1">
    <location>
        <begin position="12"/>
        <end position="36"/>
    </location>
</feature>
<protein>
    <recommendedName>
        <fullName evidence="4">DUF116 domain-containing protein</fullName>
    </recommendedName>
</protein>
<organism evidence="2 3">
    <name type="scientific">Thermotalea metallivorans</name>
    <dbReference type="NCBI Taxonomy" id="520762"/>
    <lineage>
        <taxon>Bacteria</taxon>
        <taxon>Bacillati</taxon>
        <taxon>Bacillota</taxon>
        <taxon>Clostridia</taxon>
        <taxon>Peptostreptococcales</taxon>
        <taxon>Thermotaleaceae</taxon>
        <taxon>Thermotalea</taxon>
    </lineage>
</organism>
<proteinExistence type="predicted"/>
<feature type="transmembrane region" description="Helical" evidence="1">
    <location>
        <begin position="42"/>
        <end position="63"/>
    </location>
</feature>
<dbReference type="OrthoDB" id="9787348at2"/>
<dbReference type="Proteomes" id="UP000070456">
    <property type="component" value="Unassembled WGS sequence"/>
</dbReference>
<dbReference type="InterPro" id="IPR002829">
    <property type="entry name" value="DUF116"/>
</dbReference>
<comment type="caution">
    <text evidence="2">The sequence shown here is derived from an EMBL/GenBank/DDBJ whole genome shotgun (WGS) entry which is preliminary data.</text>
</comment>
<keyword evidence="1" id="KW-1133">Transmembrane helix</keyword>
<evidence type="ECO:0008006" key="4">
    <source>
        <dbReference type="Google" id="ProtNLM"/>
    </source>
</evidence>
<name>A0A140L610_9FIRM</name>
<reference evidence="2 3" key="1">
    <citation type="submission" date="2015-12" db="EMBL/GenBank/DDBJ databases">
        <title>Draft genome sequence of the thermoanaerobe Thermotalea metallivorans, an isolate from the runoff channel of the Great Artesian Basin, Australia.</title>
        <authorList>
            <person name="Patel B.K."/>
        </authorList>
    </citation>
    <scope>NUCLEOTIDE SEQUENCE [LARGE SCALE GENOMIC DNA]</scope>
    <source>
        <strain evidence="2 3">B2-1</strain>
    </source>
</reference>
<accession>A0A140L610</accession>
<keyword evidence="1" id="KW-0812">Transmembrane</keyword>
<keyword evidence="1" id="KW-0472">Membrane</keyword>
<dbReference type="PIRSF" id="PIRSF006594">
    <property type="entry name" value="UCP006594"/>
    <property type="match status" value="1"/>
</dbReference>